<proteinExistence type="predicted"/>
<dbReference type="PANTHER" id="PTHR43622">
    <property type="entry name" value="3-DEHYDROQUINATE SYNTHASE"/>
    <property type="match status" value="1"/>
</dbReference>
<reference evidence="11 12" key="1">
    <citation type="submission" date="2018-09" db="EMBL/GenBank/DDBJ databases">
        <title>YIM PH21274 draft genome.</title>
        <authorList>
            <person name="Miao C."/>
        </authorList>
    </citation>
    <scope>NUCLEOTIDE SEQUENCE [LARGE SCALE GENOMIC DNA]</scope>
    <source>
        <strain evidence="11 12">YIM PH 21724</strain>
    </source>
</reference>
<gene>
    <name evidence="11" type="ORF">D5S18_25955</name>
</gene>
<keyword evidence="2" id="KW-0479">Metal-binding</keyword>
<dbReference type="Pfam" id="PF24621">
    <property type="entry name" value="DHQS_C"/>
    <property type="match status" value="1"/>
</dbReference>
<comment type="caution">
    <text evidence="11">The sequence shown here is derived from an EMBL/GenBank/DDBJ whole genome shotgun (WGS) entry which is preliminary data.</text>
</comment>
<evidence type="ECO:0000259" key="10">
    <source>
        <dbReference type="Pfam" id="PF24621"/>
    </source>
</evidence>
<dbReference type="Gene3D" id="1.20.1090.10">
    <property type="entry name" value="Dehydroquinate synthase-like - alpha domain"/>
    <property type="match status" value="1"/>
</dbReference>
<protein>
    <recommendedName>
        <fullName evidence="8">2-epi-5-epi-valiolone synthase</fullName>
        <ecNumber evidence="7">4.2.3.152</ecNumber>
    </recommendedName>
</protein>
<feature type="domain" description="3-dehydroquinate synthase C-terminal" evidence="10">
    <location>
        <begin position="193"/>
        <end position="329"/>
    </location>
</feature>
<evidence type="ECO:0000256" key="5">
    <source>
        <dbReference type="ARBA" id="ARBA00023239"/>
    </source>
</evidence>
<keyword evidence="4" id="KW-0520">NAD</keyword>
<dbReference type="OrthoDB" id="9806583at2"/>
<dbReference type="CDD" id="cd08199">
    <property type="entry name" value="EEVS"/>
    <property type="match status" value="1"/>
</dbReference>
<comment type="catalytic activity">
    <reaction evidence="6">
        <text>D-sedoheptulose 7-phosphate = 2-epi-5-epi-valiolone + phosphate</text>
        <dbReference type="Rhea" id="RHEA:44184"/>
        <dbReference type="ChEBI" id="CHEBI:43474"/>
        <dbReference type="ChEBI" id="CHEBI:57483"/>
        <dbReference type="ChEBI" id="CHEBI:84187"/>
        <dbReference type="EC" id="4.2.3.152"/>
    </reaction>
</comment>
<keyword evidence="3" id="KW-0547">Nucleotide-binding</keyword>
<evidence type="ECO:0000313" key="11">
    <source>
        <dbReference type="EMBL" id="RJO70658.1"/>
    </source>
</evidence>
<dbReference type="PANTHER" id="PTHR43622:SF3">
    <property type="entry name" value="2-EPI-5-EPI-VALIOLONE SYNTHASE"/>
    <property type="match status" value="1"/>
</dbReference>
<evidence type="ECO:0000256" key="4">
    <source>
        <dbReference type="ARBA" id="ARBA00023027"/>
    </source>
</evidence>
<keyword evidence="5" id="KW-0456">Lyase</keyword>
<dbReference type="Gene3D" id="3.40.50.1970">
    <property type="match status" value="1"/>
</dbReference>
<dbReference type="AlphaFoldDB" id="A0A3A4JNV7"/>
<dbReference type="InterPro" id="IPR050071">
    <property type="entry name" value="Dehydroquinate_synthase"/>
</dbReference>
<evidence type="ECO:0000256" key="6">
    <source>
        <dbReference type="ARBA" id="ARBA00023993"/>
    </source>
</evidence>
<dbReference type="EMBL" id="QZFU01000036">
    <property type="protein sequence ID" value="RJO70658.1"/>
    <property type="molecule type" value="Genomic_DNA"/>
</dbReference>
<comment type="cofactor">
    <cofactor evidence="1">
        <name>NAD(+)</name>
        <dbReference type="ChEBI" id="CHEBI:57540"/>
    </cofactor>
</comment>
<keyword evidence="12" id="KW-1185">Reference proteome</keyword>
<dbReference type="GO" id="GO:0000166">
    <property type="term" value="F:nucleotide binding"/>
    <property type="evidence" value="ECO:0007669"/>
    <property type="project" value="UniProtKB-KW"/>
</dbReference>
<evidence type="ECO:0000313" key="12">
    <source>
        <dbReference type="Proteomes" id="UP000266677"/>
    </source>
</evidence>
<organism evidence="11 12">
    <name type="scientific">Nocardia panacis</name>
    <dbReference type="NCBI Taxonomy" id="2340916"/>
    <lineage>
        <taxon>Bacteria</taxon>
        <taxon>Bacillati</taxon>
        <taxon>Actinomycetota</taxon>
        <taxon>Actinomycetes</taxon>
        <taxon>Mycobacteriales</taxon>
        <taxon>Nocardiaceae</taxon>
        <taxon>Nocardia</taxon>
    </lineage>
</organism>
<dbReference type="SUPFAM" id="SSF56796">
    <property type="entry name" value="Dehydroquinate synthase-like"/>
    <property type="match status" value="1"/>
</dbReference>
<dbReference type="GO" id="GO:0003856">
    <property type="term" value="F:3-dehydroquinate synthase activity"/>
    <property type="evidence" value="ECO:0007669"/>
    <property type="project" value="TreeGrafter"/>
</dbReference>
<dbReference type="InterPro" id="IPR030960">
    <property type="entry name" value="DHQS/DOIS_N"/>
</dbReference>
<dbReference type="GO" id="GO:0046872">
    <property type="term" value="F:metal ion binding"/>
    <property type="evidence" value="ECO:0007669"/>
    <property type="project" value="UniProtKB-KW"/>
</dbReference>
<dbReference type="Proteomes" id="UP000266677">
    <property type="component" value="Unassembled WGS sequence"/>
</dbReference>
<name>A0A3A4JNV7_9NOCA</name>
<evidence type="ECO:0000256" key="3">
    <source>
        <dbReference type="ARBA" id="ARBA00022741"/>
    </source>
</evidence>
<evidence type="ECO:0000256" key="1">
    <source>
        <dbReference type="ARBA" id="ARBA00001911"/>
    </source>
</evidence>
<sequence length="386" mass="41578">MTGGRPAADHIWRMQAKQDVDYPIILTDNLLDPNNPALAEASGGGTARRLFVVDAEVHRLHGDSLIRYLDHYGIDHAILAVPVSESTKTLETARQLARDIGALGLPRKSVGTAIGGGVLLDVAGVAFSLLRRGTPYIRVGTTLLAVIDAAFGVKVGVNDDGQKNRLGAYYPPRAALLDRAFLATLPHRHLVNGAGEIVKLALMLDSHLFDLLEQHGKRAIDAAFQPGDDDGPLAEILRRSVGHMRDELAANLWEHDLTRLADFGHAISPTLEMRALPELLHGEAVAIDMALFAVVARRRGLDRGETDRILGLLRELGLPIHHPLLSRSMLSAALAATVEHRDGRQRLPLPVGIGQARFVDDVTVDELADAAEYLAARAETTAAGAL</sequence>
<dbReference type="RefSeq" id="WP_120043715.1">
    <property type="nucleotide sequence ID" value="NZ_QZFU01000036.1"/>
</dbReference>
<dbReference type="EC" id="4.2.3.152" evidence="7"/>
<dbReference type="Pfam" id="PF01761">
    <property type="entry name" value="DHQ_synthase"/>
    <property type="match status" value="1"/>
</dbReference>
<dbReference type="InterPro" id="IPR056179">
    <property type="entry name" value="DHQS_C"/>
</dbReference>
<evidence type="ECO:0000259" key="9">
    <source>
        <dbReference type="Pfam" id="PF01761"/>
    </source>
</evidence>
<accession>A0A3A4JNV7</accession>
<evidence type="ECO:0000256" key="8">
    <source>
        <dbReference type="ARBA" id="ARBA00024092"/>
    </source>
</evidence>
<dbReference type="InterPro" id="IPR035872">
    <property type="entry name" value="EEVS-like"/>
</dbReference>
<feature type="domain" description="3-dehydroquinate synthase N-terminal" evidence="9">
    <location>
        <begin position="80"/>
        <end position="190"/>
    </location>
</feature>
<dbReference type="GO" id="GO:0017000">
    <property type="term" value="P:antibiotic biosynthetic process"/>
    <property type="evidence" value="ECO:0007669"/>
    <property type="project" value="InterPro"/>
</dbReference>
<evidence type="ECO:0000256" key="2">
    <source>
        <dbReference type="ARBA" id="ARBA00022723"/>
    </source>
</evidence>
<evidence type="ECO:0000256" key="7">
    <source>
        <dbReference type="ARBA" id="ARBA00024060"/>
    </source>
</evidence>